<keyword evidence="6" id="KW-1133">Transmembrane helix</keyword>
<keyword evidence="3" id="KW-0328">Glycosyltransferase</keyword>
<keyword evidence="4" id="KW-0735">Signal-anchor</keyword>
<comment type="subcellular location">
    <subcellularLocation>
        <location evidence="1">Golgi apparatus membrane</location>
        <topology evidence="1">Single-pass type II membrane protein</topology>
    </subcellularLocation>
</comment>
<protein>
    <submittedName>
        <fullName evidence="8">Glycosyltransferase protein</fullName>
    </submittedName>
</protein>
<reference evidence="8 9" key="1">
    <citation type="submission" date="2020-05" db="EMBL/GenBank/DDBJ databases">
        <title>Vigna angularis (adzuki bean) Var. LongXiaoDou No. 4 denovo assembly.</title>
        <authorList>
            <person name="Xiang H."/>
        </authorList>
    </citation>
    <scope>NUCLEOTIDE SEQUENCE [LARGE SCALE GENOMIC DNA]</scope>
    <source>
        <tissue evidence="8">Leaf</tissue>
    </source>
</reference>
<evidence type="ECO:0000256" key="3">
    <source>
        <dbReference type="ARBA" id="ARBA00022676"/>
    </source>
</evidence>
<comment type="similarity">
    <text evidence="2">Belongs to the glycosyltransferase 47 family.</text>
</comment>
<organism evidence="8 9">
    <name type="scientific">Phaseolus angularis</name>
    <name type="common">Azuki bean</name>
    <name type="synonym">Vigna angularis</name>
    <dbReference type="NCBI Taxonomy" id="3914"/>
    <lineage>
        <taxon>Eukaryota</taxon>
        <taxon>Viridiplantae</taxon>
        <taxon>Streptophyta</taxon>
        <taxon>Embryophyta</taxon>
        <taxon>Tracheophyta</taxon>
        <taxon>Spermatophyta</taxon>
        <taxon>Magnoliopsida</taxon>
        <taxon>eudicotyledons</taxon>
        <taxon>Gunneridae</taxon>
        <taxon>Pentapetalae</taxon>
        <taxon>rosids</taxon>
        <taxon>fabids</taxon>
        <taxon>Fabales</taxon>
        <taxon>Fabaceae</taxon>
        <taxon>Papilionoideae</taxon>
        <taxon>50 kb inversion clade</taxon>
        <taxon>NPAAA clade</taxon>
        <taxon>indigoferoid/millettioid clade</taxon>
        <taxon>Phaseoleae</taxon>
        <taxon>Vigna</taxon>
    </lineage>
</organism>
<evidence type="ECO:0000313" key="8">
    <source>
        <dbReference type="EMBL" id="KAG2389732.1"/>
    </source>
</evidence>
<feature type="transmembrane region" description="Helical" evidence="6">
    <location>
        <begin position="16"/>
        <end position="33"/>
    </location>
</feature>
<dbReference type="EMBL" id="JABFOF010000007">
    <property type="protein sequence ID" value="KAG2389732.1"/>
    <property type="molecule type" value="Genomic_DNA"/>
</dbReference>
<dbReference type="AlphaFoldDB" id="A0A8T0K0R3"/>
<dbReference type="Pfam" id="PF03016">
    <property type="entry name" value="Exostosin_GT47"/>
    <property type="match status" value="1"/>
</dbReference>
<evidence type="ECO:0000259" key="7">
    <source>
        <dbReference type="Pfam" id="PF03016"/>
    </source>
</evidence>
<evidence type="ECO:0000256" key="5">
    <source>
        <dbReference type="ARBA" id="ARBA00023034"/>
    </source>
</evidence>
<dbReference type="PANTHER" id="PTHR11062">
    <property type="entry name" value="EXOSTOSIN HEPARAN SULFATE GLYCOSYLTRANSFERASE -RELATED"/>
    <property type="match status" value="1"/>
</dbReference>
<evidence type="ECO:0000256" key="4">
    <source>
        <dbReference type="ARBA" id="ARBA00022968"/>
    </source>
</evidence>
<evidence type="ECO:0000313" key="9">
    <source>
        <dbReference type="Proteomes" id="UP000743370"/>
    </source>
</evidence>
<feature type="domain" description="Exostosin GT47" evidence="7">
    <location>
        <begin position="300"/>
        <end position="580"/>
    </location>
</feature>
<name>A0A8T0K0R3_PHAAN</name>
<evidence type="ECO:0000256" key="2">
    <source>
        <dbReference type="ARBA" id="ARBA00010271"/>
    </source>
</evidence>
<accession>A0A8T0K0R3</accession>
<dbReference type="InterPro" id="IPR004263">
    <property type="entry name" value="Exostosin"/>
</dbReference>
<keyword evidence="6" id="KW-0812">Transmembrane</keyword>
<dbReference type="InterPro" id="IPR040911">
    <property type="entry name" value="Exostosin_GT47"/>
</dbReference>
<comment type="caution">
    <text evidence="8">The sequence shown here is derived from an EMBL/GenBank/DDBJ whole genome shotgun (WGS) entry which is preliminary data.</text>
</comment>
<dbReference type="GO" id="GO:0016757">
    <property type="term" value="F:glycosyltransferase activity"/>
    <property type="evidence" value="ECO:0007669"/>
    <property type="project" value="UniProtKB-KW"/>
</dbReference>
<dbReference type="Proteomes" id="UP000743370">
    <property type="component" value="Unassembled WGS sequence"/>
</dbReference>
<gene>
    <name evidence="8" type="ORF">HKW66_Vig0178050</name>
</gene>
<evidence type="ECO:0000256" key="6">
    <source>
        <dbReference type="SAM" id="Phobius"/>
    </source>
</evidence>
<dbReference type="PANTHER" id="PTHR11062:SF403">
    <property type="entry name" value="EXOSTOSIN FAMILY PROTEIN"/>
    <property type="match status" value="1"/>
</dbReference>
<evidence type="ECO:0000256" key="1">
    <source>
        <dbReference type="ARBA" id="ARBA00004323"/>
    </source>
</evidence>
<proteinExistence type="inferred from homology"/>
<sequence length="731" mass="83024">MGQEFLSLFQLETKRLLWLIGITYAVILTFHYLEFPYGTVLVSVFSADKIPTPGSSTFKSSDVPSKSKLVRNVTLFKPSNFAVDHAFEIANKTLIFGQNETIPRTSFDLEPGHKSNKSLGFDGSDHSSTIGSIVRADRKSESQQAEDSQTCSFNKTISLNFSANRFQEDNLSSPEQKFESPFASSSNVSTDITTAVISNDSTISLFQKDNITKVSMPSENKDYHTPIPEVTTVFEMKKLLLQSHTWYRSMRPRWFSAVDEELLHARSEIENAPIVNKDPNFYGPIYHNVSMFKRSYELMEKTLKVYVYTEGARPIMHSPFFTGLYASEGWFMKQMEANDRFVTRDPKKAHLFYLPFSSRMLEEALYVQGSHSHKNLIQYLHNYVEMIAGKYTFWNRTGGADHFLVGCHDWAPGETKVEMANCIRALCNADVKEGFVFGKDASLPETYVRNAQIPTKDLGGNSASKRTILAFFAGSMHGYVRPILLQHWENKDPDMKIFGRLAKSKGNRNYIQYMKNSKYCICAKGYEVNSPRVVEAIFYECVPVIISDNFVPPFFEVLNWESFAVIVLEKDIPNLKNILLSIPEKEYLRLQMRIRKVQHHFLWHKNPVRVRVHGVFRKAPFEGREDDDNEANPSTTSFGDGKELGFRVVSSSKVEIEETASSPTPDSDTALFNCARHFPEFEMSESAFLVPVTDFPEALLISKWFSSPALHFLCPGKSAFPKTDSALAPVS</sequence>
<keyword evidence="5" id="KW-0333">Golgi apparatus</keyword>
<keyword evidence="3" id="KW-0808">Transferase</keyword>
<keyword evidence="6" id="KW-0472">Membrane</keyword>
<dbReference type="GO" id="GO:0000139">
    <property type="term" value="C:Golgi membrane"/>
    <property type="evidence" value="ECO:0007669"/>
    <property type="project" value="UniProtKB-SubCell"/>
</dbReference>